<evidence type="ECO:0000313" key="5">
    <source>
        <dbReference type="Proteomes" id="UP000215086"/>
    </source>
</evidence>
<dbReference type="KEGG" id="ttf:THTE_2316"/>
<dbReference type="EMBL" id="CP018477">
    <property type="protein sequence ID" value="ASV74918.1"/>
    <property type="molecule type" value="Genomic_DNA"/>
</dbReference>
<feature type="transmembrane region" description="Helical" evidence="2">
    <location>
        <begin position="27"/>
        <end position="47"/>
    </location>
</feature>
<evidence type="ECO:0000259" key="3">
    <source>
        <dbReference type="PROSITE" id="PS50885"/>
    </source>
</evidence>
<dbReference type="GO" id="GO:0007165">
    <property type="term" value="P:signal transduction"/>
    <property type="evidence" value="ECO:0007669"/>
    <property type="project" value="InterPro"/>
</dbReference>
<feature type="domain" description="HAMP" evidence="3">
    <location>
        <begin position="88"/>
        <end position="140"/>
    </location>
</feature>
<dbReference type="RefSeq" id="WP_157731972.1">
    <property type="nucleotide sequence ID" value="NZ_CP018477.1"/>
</dbReference>
<organism evidence="4 5">
    <name type="scientific">Thermogutta terrifontis</name>
    <dbReference type="NCBI Taxonomy" id="1331910"/>
    <lineage>
        <taxon>Bacteria</taxon>
        <taxon>Pseudomonadati</taxon>
        <taxon>Planctomycetota</taxon>
        <taxon>Planctomycetia</taxon>
        <taxon>Pirellulales</taxon>
        <taxon>Thermoguttaceae</taxon>
        <taxon>Thermogutta</taxon>
    </lineage>
</organism>
<protein>
    <recommendedName>
        <fullName evidence="3">HAMP domain-containing protein</fullName>
    </recommendedName>
</protein>
<dbReference type="OrthoDB" id="270597at2"/>
<dbReference type="InterPro" id="IPR003660">
    <property type="entry name" value="HAMP_dom"/>
</dbReference>
<keyword evidence="2" id="KW-1133">Transmembrane helix</keyword>
<dbReference type="Proteomes" id="UP000215086">
    <property type="component" value="Chromosome"/>
</dbReference>
<evidence type="ECO:0000256" key="2">
    <source>
        <dbReference type="SAM" id="Phobius"/>
    </source>
</evidence>
<keyword evidence="2" id="KW-0472">Membrane</keyword>
<dbReference type="AlphaFoldDB" id="A0A286RG30"/>
<feature type="region of interest" description="Disordered" evidence="1">
    <location>
        <begin position="142"/>
        <end position="186"/>
    </location>
</feature>
<feature type="compositionally biased region" description="Basic and acidic residues" evidence="1">
    <location>
        <begin position="142"/>
        <end position="156"/>
    </location>
</feature>
<dbReference type="Gene3D" id="6.10.340.10">
    <property type="match status" value="1"/>
</dbReference>
<evidence type="ECO:0000256" key="1">
    <source>
        <dbReference type="SAM" id="MobiDB-lite"/>
    </source>
</evidence>
<keyword evidence="5" id="KW-1185">Reference proteome</keyword>
<gene>
    <name evidence="4" type="ORF">THTE_2316</name>
</gene>
<accession>A0A286RG30</accession>
<proteinExistence type="predicted"/>
<reference evidence="4 5" key="1">
    <citation type="journal article" name="Front. Microbiol.">
        <title>Sugar Metabolism of the First Thermophilic Planctomycete Thermogutta terrifontis: Comparative Genomic and Transcriptomic Approaches.</title>
        <authorList>
            <person name="Elcheninov A.G."/>
            <person name="Menzel P."/>
            <person name="Gudbergsdottir S.R."/>
            <person name="Slesarev A.I."/>
            <person name="Kadnikov V.V."/>
            <person name="Krogh A."/>
            <person name="Bonch-Osmolovskaya E.A."/>
            <person name="Peng X."/>
            <person name="Kublanov I.V."/>
        </authorList>
    </citation>
    <scope>NUCLEOTIDE SEQUENCE [LARGE SCALE GENOMIC DNA]</scope>
    <source>
        <strain evidence="4 5">R1</strain>
    </source>
</reference>
<dbReference type="PROSITE" id="PS50885">
    <property type="entry name" value="HAMP"/>
    <property type="match status" value="1"/>
</dbReference>
<dbReference type="GO" id="GO:0016020">
    <property type="term" value="C:membrane"/>
    <property type="evidence" value="ECO:0007669"/>
    <property type="project" value="InterPro"/>
</dbReference>
<feature type="compositionally biased region" description="Polar residues" evidence="1">
    <location>
        <begin position="157"/>
        <end position="186"/>
    </location>
</feature>
<keyword evidence="2" id="KW-0812">Transmembrane</keyword>
<name>A0A286RG30_9BACT</name>
<evidence type="ECO:0000313" key="4">
    <source>
        <dbReference type="EMBL" id="ASV74918.1"/>
    </source>
</evidence>
<feature type="transmembrane region" description="Helical" evidence="2">
    <location>
        <begin position="67"/>
        <end position="86"/>
    </location>
</feature>
<sequence>MPPAMKNIRKKLFVDPQVQGQLVWRVCLYWLMCLLTVTFMVVCYRIITGPARPFTWHIQELSVYLGPALVASLIILPVVVVDVIRVSNRFAGPLIRLRRSLRALAKGESVEPIRFRQNDFWQDFAEEFNALLERVKTLENKQSSEDALSRESHSENEASPTTSLNLFANQDMSEEPTSLPQPSHFG</sequence>